<reference evidence="3 4" key="1">
    <citation type="submission" date="2015-11" db="EMBL/GenBank/DDBJ databases">
        <title>Genome-wide analysis reveals the secondary metabolome in Streptomyces kanasensis ZX01.</title>
        <authorList>
            <person name="Zhang G."/>
            <person name="Han L."/>
            <person name="Feng J."/>
            <person name="Zhang X."/>
        </authorList>
    </citation>
    <scope>NUCLEOTIDE SEQUENCE [LARGE SCALE GENOMIC DNA]</scope>
    <source>
        <strain evidence="3 4">ZX01</strain>
    </source>
</reference>
<evidence type="ECO:0000256" key="1">
    <source>
        <dbReference type="SAM" id="Phobius"/>
    </source>
</evidence>
<dbReference type="OrthoDB" id="4482242at2"/>
<sequence>MFAGVLLLVQGVLGMLQGIVGIAEDDVYGVLGNYVFKFNTTAWGWIHLVLGLLLAVIGWGILRGASWARVAGVALASLAVIVNFVWLPYQPVWGFISIAIGVFVIWALCSTDPVPGTR</sequence>
<feature type="domain" description="DUF7144" evidence="2">
    <location>
        <begin position="1"/>
        <end position="111"/>
    </location>
</feature>
<feature type="transmembrane region" description="Helical" evidence="1">
    <location>
        <begin position="92"/>
        <end position="109"/>
    </location>
</feature>
<gene>
    <name evidence="3" type="ORF">ATE80_04605</name>
</gene>
<evidence type="ECO:0000313" key="4">
    <source>
        <dbReference type="Proteomes" id="UP000054011"/>
    </source>
</evidence>
<keyword evidence="4" id="KW-1185">Reference proteome</keyword>
<protein>
    <recommendedName>
        <fullName evidence="2">DUF7144 domain-containing protein</fullName>
    </recommendedName>
</protein>
<comment type="caution">
    <text evidence="3">The sequence shown here is derived from an EMBL/GenBank/DDBJ whole genome shotgun (WGS) entry which is preliminary data.</text>
</comment>
<organism evidence="3 4">
    <name type="scientific">Streptomyces kanasensis</name>
    <dbReference type="NCBI Taxonomy" id="936756"/>
    <lineage>
        <taxon>Bacteria</taxon>
        <taxon>Bacillati</taxon>
        <taxon>Actinomycetota</taxon>
        <taxon>Actinomycetes</taxon>
        <taxon>Kitasatosporales</taxon>
        <taxon>Streptomycetaceae</taxon>
        <taxon>Streptomyces</taxon>
    </lineage>
</organism>
<keyword evidence="1" id="KW-1133">Transmembrane helix</keyword>
<name>A0A100Y946_9ACTN</name>
<evidence type="ECO:0000313" key="3">
    <source>
        <dbReference type="EMBL" id="KUH39941.1"/>
    </source>
</evidence>
<keyword evidence="1" id="KW-0472">Membrane</keyword>
<dbReference type="Proteomes" id="UP000054011">
    <property type="component" value="Unassembled WGS sequence"/>
</dbReference>
<proteinExistence type="predicted"/>
<dbReference type="AlphaFoldDB" id="A0A100Y946"/>
<dbReference type="InterPro" id="IPR055568">
    <property type="entry name" value="DUF7144"/>
</dbReference>
<feature type="transmembrane region" description="Helical" evidence="1">
    <location>
        <begin position="42"/>
        <end position="62"/>
    </location>
</feature>
<dbReference type="EMBL" id="LNSV01000007">
    <property type="protein sequence ID" value="KUH39941.1"/>
    <property type="molecule type" value="Genomic_DNA"/>
</dbReference>
<dbReference type="STRING" id="936756.ATE80_04605"/>
<evidence type="ECO:0000259" key="2">
    <source>
        <dbReference type="Pfam" id="PF23636"/>
    </source>
</evidence>
<feature type="transmembrane region" description="Helical" evidence="1">
    <location>
        <begin position="67"/>
        <end position="86"/>
    </location>
</feature>
<keyword evidence="1" id="KW-0812">Transmembrane</keyword>
<dbReference type="Pfam" id="PF23636">
    <property type="entry name" value="DUF7144"/>
    <property type="match status" value="1"/>
</dbReference>
<accession>A0A100Y946</accession>